<comment type="cofactor">
    <cofactor evidence="1">
        <name>heme b</name>
        <dbReference type="ChEBI" id="CHEBI:60344"/>
    </cofactor>
</comment>
<keyword evidence="7" id="KW-0408">Iron</keyword>
<protein>
    <submittedName>
        <fullName evidence="12">Dyp-type peroxidase</fullName>
    </submittedName>
</protein>
<evidence type="ECO:0000256" key="6">
    <source>
        <dbReference type="ARBA" id="ARBA00023002"/>
    </source>
</evidence>
<evidence type="ECO:0000256" key="9">
    <source>
        <dbReference type="SAM" id="MobiDB-lite"/>
    </source>
</evidence>
<dbReference type="Proteomes" id="UP001429745">
    <property type="component" value="Unassembled WGS sequence"/>
</dbReference>
<evidence type="ECO:0000313" key="13">
    <source>
        <dbReference type="Proteomes" id="UP001429745"/>
    </source>
</evidence>
<evidence type="ECO:0000256" key="7">
    <source>
        <dbReference type="ARBA" id="ARBA00023004"/>
    </source>
</evidence>
<keyword evidence="13" id="KW-1185">Reference proteome</keyword>
<comment type="similarity">
    <text evidence="8">Belongs to the DyP-type peroxidase family.</text>
</comment>
<evidence type="ECO:0000256" key="3">
    <source>
        <dbReference type="ARBA" id="ARBA00022617"/>
    </source>
</evidence>
<keyword evidence="6" id="KW-0560">Oxidoreductase</keyword>
<feature type="domain" description="Dyp-type peroxidase N-terminal" evidence="10">
    <location>
        <begin position="36"/>
        <end position="187"/>
    </location>
</feature>
<dbReference type="PANTHER" id="PTHR30521:SF4">
    <property type="entry name" value="DEFERROCHELATASE"/>
    <property type="match status" value="1"/>
</dbReference>
<organism evidence="12 13">
    <name type="scientific">Microbacterium salsuginis</name>
    <dbReference type="NCBI Taxonomy" id="2722803"/>
    <lineage>
        <taxon>Bacteria</taxon>
        <taxon>Bacillati</taxon>
        <taxon>Actinomycetota</taxon>
        <taxon>Actinomycetes</taxon>
        <taxon>Micrococcales</taxon>
        <taxon>Microbacteriaceae</taxon>
        <taxon>Microbacterium</taxon>
    </lineage>
</organism>
<evidence type="ECO:0000313" key="12">
    <source>
        <dbReference type="EMBL" id="NLP82505.1"/>
    </source>
</evidence>
<evidence type="ECO:0000256" key="2">
    <source>
        <dbReference type="ARBA" id="ARBA00022559"/>
    </source>
</evidence>
<accession>A0ABX1K754</accession>
<dbReference type="Pfam" id="PF20628">
    <property type="entry name" value="Dyp_perox_C"/>
    <property type="match status" value="1"/>
</dbReference>
<dbReference type="PROSITE" id="PS51404">
    <property type="entry name" value="DYP_PEROXIDASE"/>
    <property type="match status" value="1"/>
</dbReference>
<evidence type="ECO:0000256" key="5">
    <source>
        <dbReference type="ARBA" id="ARBA00022729"/>
    </source>
</evidence>
<evidence type="ECO:0000259" key="10">
    <source>
        <dbReference type="Pfam" id="PF04261"/>
    </source>
</evidence>
<reference evidence="12 13" key="1">
    <citation type="submission" date="2020-04" db="EMBL/GenBank/DDBJ databases">
        <title>CFH 90308 Microbacterium sp.</title>
        <authorList>
            <person name="Nie G."/>
            <person name="Ming H."/>
            <person name="Xia T."/>
        </authorList>
    </citation>
    <scope>NUCLEOTIDE SEQUENCE [LARGE SCALE GENOMIC DNA]</scope>
    <source>
        <strain evidence="12 13">CFH 90308</strain>
    </source>
</reference>
<comment type="caution">
    <text evidence="12">The sequence shown here is derived from an EMBL/GenBank/DDBJ whole genome shotgun (WGS) entry which is preliminary data.</text>
</comment>
<dbReference type="InterPro" id="IPR048328">
    <property type="entry name" value="Dyp_perox_C"/>
</dbReference>
<dbReference type="InterPro" id="IPR048327">
    <property type="entry name" value="Dyp_perox_N"/>
</dbReference>
<dbReference type="EMBL" id="JABACI010000001">
    <property type="protein sequence ID" value="NLP82505.1"/>
    <property type="molecule type" value="Genomic_DNA"/>
</dbReference>
<gene>
    <name evidence="12" type="ORF">HF576_01455</name>
</gene>
<proteinExistence type="inferred from homology"/>
<dbReference type="SUPFAM" id="SSF54909">
    <property type="entry name" value="Dimeric alpha+beta barrel"/>
    <property type="match status" value="1"/>
</dbReference>
<feature type="domain" description="Dyp-type peroxidase C-terminal" evidence="11">
    <location>
        <begin position="196"/>
        <end position="400"/>
    </location>
</feature>
<keyword evidence="2 12" id="KW-0575">Peroxidase</keyword>
<dbReference type="Pfam" id="PF04261">
    <property type="entry name" value="Dyp_perox_N"/>
    <property type="match status" value="1"/>
</dbReference>
<sequence length="412" mass="44050">MVGFTGGRLLASADETAAQPAPSEHSDIVSAFGAHQAGIATAQQRYATLVVADLTVSDAASFRRLMVDVSATVALITRGEEPPPSRMFPEGATTPTDFATGLSPSRLTVTVGVGAGVFELPGMTREAPRRLRPLPAFAGDHLDPRWGGGDMIFQICADDAQVVSAAMRALRARLPGYAVIRWTQSGFISVPEGGGTPRNMFGQKDGTSNPPTGSVEFADTVWTLPDEPEWFAGGSYLVFRKIRMKTANWDLTARDEQDAVIGRRRSDGAPLTGNEEFDEPDLEATGADGTTVIASDAHVRRVHGFSMLRRSYNYDYGFLTAMAGGSPDPLEHPENHPHAPGTADHHHGGHGKLDVGLLFCAYGNDPDSQFIAAQQRMAEQDRLNAFIQHTGSAIFAILPGFGKDGYLGDTLV</sequence>
<evidence type="ECO:0000259" key="11">
    <source>
        <dbReference type="Pfam" id="PF20628"/>
    </source>
</evidence>
<feature type="region of interest" description="Disordered" evidence="9">
    <location>
        <begin position="325"/>
        <end position="348"/>
    </location>
</feature>
<keyword evidence="5" id="KW-0732">Signal</keyword>
<evidence type="ECO:0000256" key="8">
    <source>
        <dbReference type="ARBA" id="ARBA00025737"/>
    </source>
</evidence>
<keyword evidence="4" id="KW-0479">Metal-binding</keyword>
<name>A0ABX1K754_9MICO</name>
<dbReference type="NCBIfam" id="TIGR01413">
    <property type="entry name" value="Dyp_perox_fam"/>
    <property type="match status" value="1"/>
</dbReference>
<evidence type="ECO:0000256" key="1">
    <source>
        <dbReference type="ARBA" id="ARBA00001970"/>
    </source>
</evidence>
<dbReference type="InterPro" id="IPR011008">
    <property type="entry name" value="Dimeric_a/b-barrel"/>
</dbReference>
<dbReference type="PANTHER" id="PTHR30521">
    <property type="entry name" value="DEFERROCHELATASE/PEROXIDASE"/>
    <property type="match status" value="1"/>
</dbReference>
<keyword evidence="3" id="KW-0349">Heme</keyword>
<dbReference type="GO" id="GO:0004601">
    <property type="term" value="F:peroxidase activity"/>
    <property type="evidence" value="ECO:0007669"/>
    <property type="project" value="UniProtKB-KW"/>
</dbReference>
<dbReference type="InterPro" id="IPR006314">
    <property type="entry name" value="Dyp_peroxidase"/>
</dbReference>
<evidence type="ECO:0000256" key="4">
    <source>
        <dbReference type="ARBA" id="ARBA00022723"/>
    </source>
</evidence>